<evidence type="ECO:0000256" key="1">
    <source>
        <dbReference type="SAM" id="SignalP"/>
    </source>
</evidence>
<feature type="domain" description="Lysozyme inhibitor LprI-like N-terminal" evidence="2">
    <location>
        <begin position="41"/>
        <end position="131"/>
    </location>
</feature>
<dbReference type="PANTHER" id="PTHR39176">
    <property type="entry name" value="PERIPLASMIC PROTEIN-RELATED"/>
    <property type="match status" value="1"/>
</dbReference>
<reference evidence="3" key="1">
    <citation type="submission" date="2022-06" db="EMBL/GenBank/DDBJ databases">
        <title>New cyanobacteria of genus Symplocastrum in benthos of Lake Baikal.</title>
        <authorList>
            <person name="Sorokovikova E."/>
            <person name="Tikhonova I."/>
            <person name="Krasnopeev A."/>
            <person name="Evseev P."/>
            <person name="Gladkikh A."/>
            <person name="Belykh O."/>
        </authorList>
    </citation>
    <scope>NUCLEOTIDE SEQUENCE</scope>
    <source>
        <strain evidence="3">BBK-W-15</strain>
    </source>
</reference>
<dbReference type="Proteomes" id="UP001204953">
    <property type="component" value="Unassembled WGS sequence"/>
</dbReference>
<evidence type="ECO:0000259" key="2">
    <source>
        <dbReference type="Pfam" id="PF07007"/>
    </source>
</evidence>
<sequence>MRLTRQQGRNLAVLSAATLLLMPTTPAASLPDNELAQQINCRNPTSNVEYKECAYRAYQAADRRLNQVYQQVISTVTGEEKQKLIDTELAWIKFRDLHCEFEVYKNRGGSGYGGFLSECLEQVTNERTAQLESFLNGN</sequence>
<proteinExistence type="predicted"/>
<protein>
    <submittedName>
        <fullName evidence="3">Lysozyme inhibitor LprI family protein</fullName>
    </submittedName>
</protein>
<keyword evidence="4" id="KW-1185">Reference proteome</keyword>
<dbReference type="PANTHER" id="PTHR39176:SF1">
    <property type="entry name" value="PERIPLASMIC PROTEIN"/>
    <property type="match status" value="1"/>
</dbReference>
<dbReference type="AlphaFoldDB" id="A0AAE3GU18"/>
<keyword evidence="1" id="KW-0732">Signal</keyword>
<comment type="caution">
    <text evidence="3">The sequence shown here is derived from an EMBL/GenBank/DDBJ whole genome shotgun (WGS) entry which is preliminary data.</text>
</comment>
<dbReference type="EMBL" id="JAMZMM010000150">
    <property type="protein sequence ID" value="MCP2729878.1"/>
    <property type="molecule type" value="Genomic_DNA"/>
</dbReference>
<accession>A0AAE3GU18</accession>
<dbReference type="Gene3D" id="1.20.1270.180">
    <property type="match status" value="1"/>
</dbReference>
<feature type="signal peptide" evidence="1">
    <location>
        <begin position="1"/>
        <end position="27"/>
    </location>
</feature>
<feature type="chain" id="PRO_5042281369" evidence="1">
    <location>
        <begin position="28"/>
        <end position="138"/>
    </location>
</feature>
<dbReference type="Pfam" id="PF07007">
    <property type="entry name" value="LprI"/>
    <property type="match status" value="1"/>
</dbReference>
<organism evidence="3 4">
    <name type="scientific">Limnofasciculus baicalensis BBK-W-15</name>
    <dbReference type="NCBI Taxonomy" id="2699891"/>
    <lineage>
        <taxon>Bacteria</taxon>
        <taxon>Bacillati</taxon>
        <taxon>Cyanobacteriota</taxon>
        <taxon>Cyanophyceae</taxon>
        <taxon>Coleofasciculales</taxon>
        <taxon>Coleofasciculaceae</taxon>
        <taxon>Limnofasciculus</taxon>
        <taxon>Limnofasciculus baicalensis</taxon>
    </lineage>
</organism>
<evidence type="ECO:0000313" key="4">
    <source>
        <dbReference type="Proteomes" id="UP001204953"/>
    </source>
</evidence>
<name>A0AAE3GU18_9CYAN</name>
<dbReference type="InterPro" id="IPR009739">
    <property type="entry name" value="LprI-like_N"/>
</dbReference>
<gene>
    <name evidence="3" type="ORF">NJ959_15695</name>
</gene>
<evidence type="ECO:0000313" key="3">
    <source>
        <dbReference type="EMBL" id="MCP2729878.1"/>
    </source>
</evidence>